<keyword evidence="5" id="KW-0119">Carbohydrate metabolism</keyword>
<dbReference type="GO" id="GO:0046872">
    <property type="term" value="F:metal ion binding"/>
    <property type="evidence" value="ECO:0007669"/>
    <property type="project" value="UniProtKB-KW"/>
</dbReference>
<evidence type="ECO:0000313" key="6">
    <source>
        <dbReference type="EMBL" id="MBT1689713.1"/>
    </source>
</evidence>
<evidence type="ECO:0000256" key="3">
    <source>
        <dbReference type="ARBA" id="ARBA00022723"/>
    </source>
</evidence>
<name>A0AAP2DDF0_9BACT</name>
<organism evidence="6 7">
    <name type="scientific">Dawidia soli</name>
    <dbReference type="NCBI Taxonomy" id="2782352"/>
    <lineage>
        <taxon>Bacteria</taxon>
        <taxon>Pseudomonadati</taxon>
        <taxon>Bacteroidota</taxon>
        <taxon>Cytophagia</taxon>
        <taxon>Cytophagales</taxon>
        <taxon>Chryseotaleaceae</taxon>
        <taxon>Dawidia</taxon>
    </lineage>
</organism>
<reference evidence="6 7" key="1">
    <citation type="submission" date="2021-05" db="EMBL/GenBank/DDBJ databases">
        <title>A Polyphasic approach of four new species of the genus Ohtaekwangia: Ohtaekwangia histidinii sp. nov., Ohtaekwangia cretensis sp. nov., Ohtaekwangia indiensis sp. nov., Ohtaekwangia reichenbachii sp. nov. from diverse environment.</title>
        <authorList>
            <person name="Octaviana S."/>
        </authorList>
    </citation>
    <scope>NUCLEOTIDE SEQUENCE [LARGE SCALE GENOMIC DNA]</scope>
    <source>
        <strain evidence="6 7">PWU37</strain>
    </source>
</reference>
<dbReference type="CDD" id="cd07505">
    <property type="entry name" value="HAD_BPGM-like"/>
    <property type="match status" value="1"/>
</dbReference>
<dbReference type="Pfam" id="PF13419">
    <property type="entry name" value="HAD_2"/>
    <property type="match status" value="1"/>
</dbReference>
<comment type="caution">
    <text evidence="6">The sequence shown here is derived from an EMBL/GenBank/DDBJ whole genome shotgun (WGS) entry which is preliminary data.</text>
</comment>
<protein>
    <submittedName>
        <fullName evidence="6">HAD family phosphatase</fullName>
    </submittedName>
</protein>
<evidence type="ECO:0000256" key="2">
    <source>
        <dbReference type="ARBA" id="ARBA00006171"/>
    </source>
</evidence>
<keyword evidence="3" id="KW-0479">Metal-binding</keyword>
<dbReference type="SFLD" id="SFLDG01135">
    <property type="entry name" value="C1.5.6:_HAD__Beta-PGM__Phospha"/>
    <property type="match status" value="1"/>
</dbReference>
<dbReference type="PANTHER" id="PTHR46193:SF18">
    <property type="entry name" value="HEXITOL PHOSPHATASE B"/>
    <property type="match status" value="1"/>
</dbReference>
<dbReference type="PANTHER" id="PTHR46193">
    <property type="entry name" value="6-PHOSPHOGLUCONATE PHOSPHATASE"/>
    <property type="match status" value="1"/>
</dbReference>
<dbReference type="SFLD" id="SFLDS00003">
    <property type="entry name" value="Haloacid_Dehalogenase"/>
    <property type="match status" value="1"/>
</dbReference>
<dbReference type="SFLD" id="SFLDG01129">
    <property type="entry name" value="C1.5:_HAD__Beta-PGM__Phosphata"/>
    <property type="match status" value="1"/>
</dbReference>
<dbReference type="RefSeq" id="WP_254092935.1">
    <property type="nucleotide sequence ID" value="NZ_JAHESC010000046.1"/>
</dbReference>
<comment type="similarity">
    <text evidence="2">Belongs to the HAD-like hydrolase superfamily. CbbY/CbbZ/Gph/YieH family.</text>
</comment>
<dbReference type="AlphaFoldDB" id="A0AAP2DDF0"/>
<evidence type="ECO:0000313" key="7">
    <source>
        <dbReference type="Proteomes" id="UP001319180"/>
    </source>
</evidence>
<dbReference type="Gene3D" id="1.10.150.240">
    <property type="entry name" value="Putative phosphatase, domain 2"/>
    <property type="match status" value="1"/>
</dbReference>
<dbReference type="GO" id="GO:0003824">
    <property type="term" value="F:catalytic activity"/>
    <property type="evidence" value="ECO:0007669"/>
    <property type="project" value="UniProtKB-ARBA"/>
</dbReference>
<proteinExistence type="inferred from homology"/>
<dbReference type="SUPFAM" id="SSF56784">
    <property type="entry name" value="HAD-like"/>
    <property type="match status" value="1"/>
</dbReference>
<evidence type="ECO:0000256" key="5">
    <source>
        <dbReference type="ARBA" id="ARBA00023277"/>
    </source>
</evidence>
<dbReference type="Gene3D" id="3.40.50.1000">
    <property type="entry name" value="HAD superfamily/HAD-like"/>
    <property type="match status" value="1"/>
</dbReference>
<dbReference type="InterPro" id="IPR051600">
    <property type="entry name" value="Beta-PGM-like"/>
</dbReference>
<sequence length="217" mass="24377">MKAFLFDMNGTMIDDMHFHLDIWYDVLTNDLGAGLTRQEVRSHMYGKNDELLARVFGVGRFTPDEVAAISQRKEEKYQAVYKPHLTLLPGLHDFLESAYHANIPMAIASAAIPFNIDFVLDNLDIRKYFKAVVSAHDVLESKPHPEVFEKAASILGVEPLSCVVFEDSPKGVEAALRAGMKSVVLTTMHAPDEFTDYGNIITFAKDYKDQKVVRLVV</sequence>
<dbReference type="EMBL" id="JAHESC010000046">
    <property type="protein sequence ID" value="MBT1689713.1"/>
    <property type="molecule type" value="Genomic_DNA"/>
</dbReference>
<dbReference type="InterPro" id="IPR036412">
    <property type="entry name" value="HAD-like_sf"/>
</dbReference>
<gene>
    <name evidence="6" type="ORF">KK078_24340</name>
</gene>
<dbReference type="InterPro" id="IPR023214">
    <property type="entry name" value="HAD_sf"/>
</dbReference>
<dbReference type="InterPro" id="IPR023198">
    <property type="entry name" value="PGP-like_dom2"/>
</dbReference>
<evidence type="ECO:0000256" key="4">
    <source>
        <dbReference type="ARBA" id="ARBA00022842"/>
    </source>
</evidence>
<keyword evidence="4" id="KW-0460">Magnesium</keyword>
<keyword evidence="7" id="KW-1185">Reference proteome</keyword>
<dbReference type="Proteomes" id="UP001319180">
    <property type="component" value="Unassembled WGS sequence"/>
</dbReference>
<comment type="cofactor">
    <cofactor evidence="1">
        <name>Mg(2+)</name>
        <dbReference type="ChEBI" id="CHEBI:18420"/>
    </cofactor>
</comment>
<evidence type="ECO:0000256" key="1">
    <source>
        <dbReference type="ARBA" id="ARBA00001946"/>
    </source>
</evidence>
<dbReference type="InterPro" id="IPR006439">
    <property type="entry name" value="HAD-SF_hydro_IA"/>
</dbReference>
<dbReference type="InterPro" id="IPR041492">
    <property type="entry name" value="HAD_2"/>
</dbReference>
<accession>A0AAP2DDF0</accession>
<dbReference type="NCBIfam" id="TIGR01509">
    <property type="entry name" value="HAD-SF-IA-v3"/>
    <property type="match status" value="1"/>
</dbReference>